<gene>
    <name evidence="2" type="ORF">V9T40_012503</name>
</gene>
<organism evidence="2 3">
    <name type="scientific">Parthenolecanium corni</name>
    <dbReference type="NCBI Taxonomy" id="536013"/>
    <lineage>
        <taxon>Eukaryota</taxon>
        <taxon>Metazoa</taxon>
        <taxon>Ecdysozoa</taxon>
        <taxon>Arthropoda</taxon>
        <taxon>Hexapoda</taxon>
        <taxon>Insecta</taxon>
        <taxon>Pterygota</taxon>
        <taxon>Neoptera</taxon>
        <taxon>Paraneoptera</taxon>
        <taxon>Hemiptera</taxon>
        <taxon>Sternorrhyncha</taxon>
        <taxon>Coccoidea</taxon>
        <taxon>Coccidae</taxon>
        <taxon>Parthenolecanium</taxon>
    </lineage>
</organism>
<feature type="compositionally biased region" description="Low complexity" evidence="1">
    <location>
        <begin position="237"/>
        <end position="252"/>
    </location>
</feature>
<proteinExistence type="predicted"/>
<dbReference type="Proteomes" id="UP001367676">
    <property type="component" value="Unassembled WGS sequence"/>
</dbReference>
<keyword evidence="3" id="KW-1185">Reference proteome</keyword>
<dbReference type="PANTHER" id="PTHR21521:SF0">
    <property type="entry name" value="AMUN, ISOFORM A"/>
    <property type="match status" value="1"/>
</dbReference>
<name>A0AAN9T7B9_9HEMI</name>
<evidence type="ECO:0000313" key="3">
    <source>
        <dbReference type="Proteomes" id="UP001367676"/>
    </source>
</evidence>
<feature type="compositionally biased region" description="Polar residues" evidence="1">
    <location>
        <begin position="342"/>
        <end position="363"/>
    </location>
</feature>
<reference evidence="2 3" key="1">
    <citation type="submission" date="2024-03" db="EMBL/GenBank/DDBJ databases">
        <title>Adaptation during the transition from Ophiocordyceps entomopathogen to insect associate is accompanied by gene loss and intensified selection.</title>
        <authorList>
            <person name="Ward C.M."/>
            <person name="Onetto C.A."/>
            <person name="Borneman A.R."/>
        </authorList>
    </citation>
    <scope>NUCLEOTIDE SEQUENCE [LARGE SCALE GENOMIC DNA]</scope>
    <source>
        <strain evidence="2">AWRI1</strain>
        <tissue evidence="2">Single Adult Female</tissue>
    </source>
</reference>
<sequence>MASMRDTATFFTEGTASQFQHVLSLYPQVLRLKAESRNRRPEDLIKLDNWYQNELPKKIQSRGRDAHCSHEELVQLMKWKQARGKNFPQLNYLVKVNTPRAVMNETKKAFKKLPNLEQAITALNNLKGVGTTMASAILAAAAPDIAPFMADECLLAIPEIEGIDYTTKEYLNFVWHIQNTADRLSKESNEAWTLHSIELALWTHFVASELKPELLDGIPCANGSAAVKISHQNGDVSSTASKSSESADSGKTLDNPDNTEDTGNAASSNDGRDDVSINEDSLDQTPITNDDEVTNDSVITSDSATNDSVDIDNKQNNDIVLNINEETCSSFLEPPSKKVKLQESNSSDATKIQDSESSSVEEK</sequence>
<comment type="caution">
    <text evidence="2">The sequence shown here is derived from an EMBL/GenBank/DDBJ whole genome shotgun (WGS) entry which is preliminary data.</text>
</comment>
<evidence type="ECO:0000313" key="2">
    <source>
        <dbReference type="EMBL" id="KAK7576217.1"/>
    </source>
</evidence>
<dbReference type="AlphaFoldDB" id="A0AAN9T7B9"/>
<dbReference type="PANTHER" id="PTHR21521">
    <property type="entry name" value="AMUN, ISOFORM A"/>
    <property type="match status" value="1"/>
</dbReference>
<protein>
    <submittedName>
        <fullName evidence="2">Uncharacterized protein</fullName>
    </submittedName>
</protein>
<feature type="region of interest" description="Disordered" evidence="1">
    <location>
        <begin position="333"/>
        <end position="363"/>
    </location>
</feature>
<dbReference type="EMBL" id="JBBCAQ010000036">
    <property type="protein sequence ID" value="KAK7576217.1"/>
    <property type="molecule type" value="Genomic_DNA"/>
</dbReference>
<feature type="region of interest" description="Disordered" evidence="1">
    <location>
        <begin position="232"/>
        <end position="311"/>
    </location>
</feature>
<evidence type="ECO:0000256" key="1">
    <source>
        <dbReference type="SAM" id="MobiDB-lite"/>
    </source>
</evidence>
<accession>A0AAN9T7B9</accession>
<feature type="compositionally biased region" description="Polar residues" evidence="1">
    <location>
        <begin position="295"/>
        <end position="311"/>
    </location>
</feature>